<organism evidence="1 2">
    <name type="scientific">Diversispora epigaea</name>
    <dbReference type="NCBI Taxonomy" id="1348612"/>
    <lineage>
        <taxon>Eukaryota</taxon>
        <taxon>Fungi</taxon>
        <taxon>Fungi incertae sedis</taxon>
        <taxon>Mucoromycota</taxon>
        <taxon>Glomeromycotina</taxon>
        <taxon>Glomeromycetes</taxon>
        <taxon>Diversisporales</taxon>
        <taxon>Diversisporaceae</taxon>
        <taxon>Diversispora</taxon>
    </lineage>
</organism>
<reference evidence="1 2" key="1">
    <citation type="submission" date="2018-08" db="EMBL/GenBank/DDBJ databases">
        <title>Genome and evolution of the arbuscular mycorrhizal fungus Diversispora epigaea (formerly Glomus versiforme) and its bacterial endosymbionts.</title>
        <authorList>
            <person name="Sun X."/>
            <person name="Fei Z."/>
            <person name="Harrison M."/>
        </authorList>
    </citation>
    <scope>NUCLEOTIDE SEQUENCE [LARGE SCALE GENOMIC DNA]</scope>
    <source>
        <strain evidence="1 2">IT104</strain>
    </source>
</reference>
<comment type="caution">
    <text evidence="1">The sequence shown here is derived from an EMBL/GenBank/DDBJ whole genome shotgun (WGS) entry which is preliminary data.</text>
</comment>
<proteinExistence type="predicted"/>
<gene>
    <name evidence="1" type="ORF">Glove_227g115</name>
</gene>
<name>A0A397IE26_9GLOM</name>
<protein>
    <submittedName>
        <fullName evidence="1">Uncharacterized protein</fullName>
    </submittedName>
</protein>
<evidence type="ECO:0000313" key="2">
    <source>
        <dbReference type="Proteomes" id="UP000266861"/>
    </source>
</evidence>
<accession>A0A397IE26</accession>
<dbReference type="AlphaFoldDB" id="A0A397IE26"/>
<keyword evidence="2" id="KW-1185">Reference proteome</keyword>
<dbReference type="Proteomes" id="UP000266861">
    <property type="component" value="Unassembled WGS sequence"/>
</dbReference>
<dbReference type="EMBL" id="PQFF01000210">
    <property type="protein sequence ID" value="RHZ74151.1"/>
    <property type="molecule type" value="Genomic_DNA"/>
</dbReference>
<sequence length="71" mass="8624">MSTWYSYSIYITRDDLLEESKIWEYSVQWGKAKPNLPTDHDKWTNDNFLSLGNFERYIKLICRSTYVITFM</sequence>
<evidence type="ECO:0000313" key="1">
    <source>
        <dbReference type="EMBL" id="RHZ74151.1"/>
    </source>
</evidence>